<dbReference type="AlphaFoldDB" id="A0A5C1QAG0"/>
<reference evidence="1 2" key="2">
    <citation type="submission" date="2019-09" db="EMBL/GenBank/DDBJ databases">
        <title>Complete Genome Sequence and Methylome Analysis of free living Spirochaetas.</title>
        <authorList>
            <person name="Leshcheva N."/>
            <person name="Mikheeva N."/>
        </authorList>
    </citation>
    <scope>NUCLEOTIDE SEQUENCE [LARGE SCALE GENOMIC DNA]</scope>
    <source>
        <strain evidence="1 2">P</strain>
    </source>
</reference>
<protein>
    <submittedName>
        <fullName evidence="1">Uncharacterized protein</fullName>
    </submittedName>
</protein>
<dbReference type="Proteomes" id="UP000323824">
    <property type="component" value="Chromosome"/>
</dbReference>
<sequence length="223" mass="25898">MKMIKELLKLSLNIVIFISLYSCTVNPPIINEIDWDVTFFKDEERSLEYEILNVFLNIYDEDGEGDIETVFLISDESQFYWELNSNNWDIKVENETRWIGSTSLVMPNRSPIPRGPIRVFVRDLAGESVDDKIYISKSRVEPRDIIYPELELNDNKIVLLNYDSGVVDIYLDDLLLTSGKILKGESLFKEVFKRDLTELNPNISLYVTVKKGDLKIKSGPWNF</sequence>
<evidence type="ECO:0000313" key="2">
    <source>
        <dbReference type="Proteomes" id="UP000323824"/>
    </source>
</evidence>
<proteinExistence type="predicted"/>
<dbReference type="OrthoDB" id="360343at2"/>
<accession>A0A5C1QAG0</accession>
<evidence type="ECO:0000313" key="1">
    <source>
        <dbReference type="EMBL" id="QEN04040.1"/>
    </source>
</evidence>
<name>A0A5C1QAG0_9SPIO</name>
<keyword evidence="2" id="KW-1185">Reference proteome</keyword>
<organism evidence="1 2">
    <name type="scientific">Thiospirochaeta perfilievii</name>
    <dbReference type="NCBI Taxonomy" id="252967"/>
    <lineage>
        <taxon>Bacteria</taxon>
        <taxon>Pseudomonadati</taxon>
        <taxon>Spirochaetota</taxon>
        <taxon>Spirochaetia</taxon>
        <taxon>Spirochaetales</taxon>
        <taxon>Spirochaetaceae</taxon>
        <taxon>Thiospirochaeta</taxon>
    </lineage>
</organism>
<dbReference type="PROSITE" id="PS51257">
    <property type="entry name" value="PROKAR_LIPOPROTEIN"/>
    <property type="match status" value="1"/>
</dbReference>
<reference evidence="1 2" key="1">
    <citation type="submission" date="2019-02" db="EMBL/GenBank/DDBJ databases">
        <authorList>
            <person name="Fomenkov A."/>
            <person name="Dubinina G."/>
            <person name="Grabovich M."/>
            <person name="Vincze T."/>
            <person name="Roberts R.J."/>
        </authorList>
    </citation>
    <scope>NUCLEOTIDE SEQUENCE [LARGE SCALE GENOMIC DNA]</scope>
    <source>
        <strain evidence="1 2">P</strain>
    </source>
</reference>
<dbReference type="EMBL" id="CP035807">
    <property type="protein sequence ID" value="QEN04040.1"/>
    <property type="molecule type" value="Genomic_DNA"/>
</dbReference>
<dbReference type="KEGG" id="sper:EW093_04760"/>
<dbReference type="RefSeq" id="WP_149567297.1">
    <property type="nucleotide sequence ID" value="NZ_CP035807.1"/>
</dbReference>
<gene>
    <name evidence="1" type="ORF">EW093_04760</name>
</gene>